<dbReference type="AlphaFoldDB" id="A0AA36G841"/>
<feature type="domain" description="Tyrosine-protein phosphatase" evidence="2">
    <location>
        <begin position="100"/>
        <end position="191"/>
    </location>
</feature>
<feature type="compositionally biased region" description="Basic and acidic residues" evidence="1">
    <location>
        <begin position="51"/>
        <end position="62"/>
    </location>
</feature>
<dbReference type="EMBL" id="CATQJA010002664">
    <property type="protein sequence ID" value="CAJ0582770.1"/>
    <property type="molecule type" value="Genomic_DNA"/>
</dbReference>
<dbReference type="Proteomes" id="UP001177023">
    <property type="component" value="Unassembled WGS sequence"/>
</dbReference>
<feature type="non-terminal residue" evidence="4">
    <location>
        <position position="219"/>
    </location>
</feature>
<gene>
    <name evidence="4" type="ORF">MSPICULIGERA_LOCUS20900</name>
</gene>
<evidence type="ECO:0000256" key="1">
    <source>
        <dbReference type="SAM" id="MobiDB-lite"/>
    </source>
</evidence>
<dbReference type="InterPro" id="IPR003595">
    <property type="entry name" value="Tyr_Pase_cat"/>
</dbReference>
<protein>
    <submittedName>
        <fullName evidence="4">Uncharacterized protein</fullName>
    </submittedName>
</protein>
<proteinExistence type="predicted"/>
<dbReference type="PROSITE" id="PS50055">
    <property type="entry name" value="TYR_PHOSPHATASE_PTP"/>
    <property type="match status" value="1"/>
</dbReference>
<dbReference type="Gene3D" id="3.90.190.10">
    <property type="entry name" value="Protein tyrosine phosphatase superfamily"/>
    <property type="match status" value="1"/>
</dbReference>
<dbReference type="GO" id="GO:0004725">
    <property type="term" value="F:protein tyrosine phosphatase activity"/>
    <property type="evidence" value="ECO:0007669"/>
    <property type="project" value="InterPro"/>
</dbReference>
<organism evidence="4 5">
    <name type="scientific">Mesorhabditis spiculigera</name>
    <dbReference type="NCBI Taxonomy" id="96644"/>
    <lineage>
        <taxon>Eukaryota</taxon>
        <taxon>Metazoa</taxon>
        <taxon>Ecdysozoa</taxon>
        <taxon>Nematoda</taxon>
        <taxon>Chromadorea</taxon>
        <taxon>Rhabditida</taxon>
        <taxon>Rhabditina</taxon>
        <taxon>Rhabditomorpha</taxon>
        <taxon>Rhabditoidea</taxon>
        <taxon>Rhabditidae</taxon>
        <taxon>Mesorhabditinae</taxon>
        <taxon>Mesorhabditis</taxon>
    </lineage>
</organism>
<name>A0AA36G841_9BILA</name>
<dbReference type="PRINTS" id="PR00700">
    <property type="entry name" value="PRTYPHPHTASE"/>
</dbReference>
<dbReference type="SUPFAM" id="SSF52799">
    <property type="entry name" value="(Phosphotyrosine protein) phosphatases II"/>
    <property type="match status" value="1"/>
</dbReference>
<keyword evidence="5" id="KW-1185">Reference proteome</keyword>
<dbReference type="Pfam" id="PF00102">
    <property type="entry name" value="Y_phosphatase"/>
    <property type="match status" value="1"/>
</dbReference>
<dbReference type="PANTHER" id="PTHR46163:SF2">
    <property type="entry name" value="PROTEIN-TYROSINE PHOSPHATASE"/>
    <property type="match status" value="1"/>
</dbReference>
<evidence type="ECO:0000313" key="5">
    <source>
        <dbReference type="Proteomes" id="UP001177023"/>
    </source>
</evidence>
<dbReference type="InterPro" id="IPR000242">
    <property type="entry name" value="PTP_cat"/>
</dbReference>
<feature type="domain" description="Tyrosine specific protein phosphatases" evidence="3">
    <location>
        <begin position="110"/>
        <end position="182"/>
    </location>
</feature>
<dbReference type="SMART" id="SM00404">
    <property type="entry name" value="PTPc_motif"/>
    <property type="match status" value="1"/>
</dbReference>
<dbReference type="InterPro" id="IPR029021">
    <property type="entry name" value="Prot-tyrosine_phosphatase-like"/>
</dbReference>
<dbReference type="InterPro" id="IPR000387">
    <property type="entry name" value="Tyr_Pase_dom"/>
</dbReference>
<dbReference type="SMART" id="SM00194">
    <property type="entry name" value="PTPc"/>
    <property type="match status" value="1"/>
</dbReference>
<dbReference type="InterPro" id="IPR052782">
    <property type="entry name" value="Oocyte-zygote_transition_reg"/>
</dbReference>
<comment type="caution">
    <text evidence="4">The sequence shown here is derived from an EMBL/GenBank/DDBJ whole genome shotgun (WGS) entry which is preliminary data.</text>
</comment>
<evidence type="ECO:0000313" key="4">
    <source>
        <dbReference type="EMBL" id="CAJ0582770.1"/>
    </source>
</evidence>
<feature type="region of interest" description="Disordered" evidence="1">
    <location>
        <begin position="51"/>
        <end position="79"/>
    </location>
</feature>
<accession>A0AA36G841</accession>
<dbReference type="PANTHER" id="PTHR46163">
    <property type="entry name" value="TYROSINE-PROTEIN PHOSPHATASE-RELATED"/>
    <property type="match status" value="1"/>
</dbReference>
<evidence type="ECO:0000259" key="2">
    <source>
        <dbReference type="PROSITE" id="PS50055"/>
    </source>
</evidence>
<evidence type="ECO:0000259" key="3">
    <source>
        <dbReference type="PROSITE" id="PS50056"/>
    </source>
</evidence>
<reference evidence="4" key="1">
    <citation type="submission" date="2023-06" db="EMBL/GenBank/DDBJ databases">
        <authorList>
            <person name="Delattre M."/>
        </authorList>
    </citation>
    <scope>NUCLEOTIDE SEQUENCE</scope>
    <source>
        <strain evidence="4">AF72</strain>
    </source>
</reference>
<dbReference type="PROSITE" id="PS50056">
    <property type="entry name" value="TYR_PHOSPHATASE_2"/>
    <property type="match status" value="1"/>
</dbReference>
<sequence length="219" mass="24377">MVDEFVAIKTDTQGIDKYTKAAFDANPEKNRYKGLLAYDVARKVSFDRDAVQPGGDHDRLGPGERQVPVDPGRGRGADVDATRADHRRVEGHADCRAWCWNNWPDRGVPPNFLACLRLINRVMDLTPIVVHCSAGIGSTGTIFGLEVIMARLQKGENCTVDKAVRELRDARHGGVQMDIQYVYIAHVLIALTENKKLATKDELRDWLAGYETLCKARGC</sequence>